<dbReference type="STRING" id="6313.A0A0K0D0R5"/>
<feature type="transmembrane region" description="Helical" evidence="5">
    <location>
        <begin position="126"/>
        <end position="146"/>
    </location>
</feature>
<dbReference type="InterPro" id="IPR050598">
    <property type="entry name" value="AminoAcid_Transporter"/>
</dbReference>
<evidence type="ECO:0000313" key="7">
    <source>
        <dbReference type="WBParaSite" id="ACAC_0000365801-mRNA-1"/>
    </source>
</evidence>
<evidence type="ECO:0000256" key="4">
    <source>
        <dbReference type="ARBA" id="ARBA00023136"/>
    </source>
</evidence>
<evidence type="ECO:0000256" key="3">
    <source>
        <dbReference type="ARBA" id="ARBA00022989"/>
    </source>
</evidence>
<dbReference type="PANTHER" id="PTHR11785">
    <property type="entry name" value="AMINO ACID TRANSPORTER"/>
    <property type="match status" value="1"/>
</dbReference>
<keyword evidence="2 5" id="KW-0812">Transmembrane</keyword>
<reference evidence="7" key="2">
    <citation type="submission" date="2017-02" db="UniProtKB">
        <authorList>
            <consortium name="WormBaseParasite"/>
        </authorList>
    </citation>
    <scope>IDENTIFICATION</scope>
</reference>
<protein>
    <submittedName>
        <fullName evidence="7">Amino acid permease</fullName>
    </submittedName>
</protein>
<evidence type="ECO:0000313" key="6">
    <source>
        <dbReference type="Proteomes" id="UP000035642"/>
    </source>
</evidence>
<dbReference type="WBParaSite" id="ACAC_0000365801-mRNA-1">
    <property type="protein sequence ID" value="ACAC_0000365801-mRNA-1"/>
    <property type="gene ID" value="ACAC_0000365801"/>
</dbReference>
<organism evidence="6 7">
    <name type="scientific">Angiostrongylus cantonensis</name>
    <name type="common">Rat lungworm</name>
    <dbReference type="NCBI Taxonomy" id="6313"/>
    <lineage>
        <taxon>Eukaryota</taxon>
        <taxon>Metazoa</taxon>
        <taxon>Ecdysozoa</taxon>
        <taxon>Nematoda</taxon>
        <taxon>Chromadorea</taxon>
        <taxon>Rhabditida</taxon>
        <taxon>Rhabditina</taxon>
        <taxon>Rhabditomorpha</taxon>
        <taxon>Strongyloidea</taxon>
        <taxon>Metastrongylidae</taxon>
        <taxon>Angiostrongylus</taxon>
    </lineage>
</organism>
<dbReference type="InterPro" id="IPR002293">
    <property type="entry name" value="AA/rel_permease1"/>
</dbReference>
<proteinExistence type="predicted"/>
<name>A0A0K0D0R5_ANGCA</name>
<dbReference type="AlphaFoldDB" id="A0A0K0D0R5"/>
<dbReference type="GO" id="GO:0016020">
    <property type="term" value="C:membrane"/>
    <property type="evidence" value="ECO:0007669"/>
    <property type="project" value="UniProtKB-SubCell"/>
</dbReference>
<evidence type="ECO:0000256" key="1">
    <source>
        <dbReference type="ARBA" id="ARBA00004141"/>
    </source>
</evidence>
<reference evidence="6" key="1">
    <citation type="submission" date="2012-09" db="EMBL/GenBank/DDBJ databases">
        <authorList>
            <person name="Martin A.A."/>
        </authorList>
    </citation>
    <scope>NUCLEOTIDE SEQUENCE</scope>
</reference>
<feature type="transmembrane region" description="Helical" evidence="5">
    <location>
        <begin position="153"/>
        <end position="176"/>
    </location>
</feature>
<feature type="transmembrane region" description="Helical" evidence="5">
    <location>
        <begin position="188"/>
        <end position="210"/>
    </location>
</feature>
<dbReference type="GO" id="GO:0015179">
    <property type="term" value="F:L-amino acid transmembrane transporter activity"/>
    <property type="evidence" value="ECO:0007669"/>
    <property type="project" value="TreeGrafter"/>
</dbReference>
<feature type="transmembrane region" description="Helical" evidence="5">
    <location>
        <begin position="78"/>
        <end position="100"/>
    </location>
</feature>
<comment type="subcellular location">
    <subcellularLocation>
        <location evidence="1">Membrane</location>
        <topology evidence="1">Multi-pass membrane protein</topology>
    </subcellularLocation>
</comment>
<dbReference type="PANTHER" id="PTHR11785:SF117">
    <property type="entry name" value="AMINO ACID TRANSPORTER"/>
    <property type="match status" value="1"/>
</dbReference>
<evidence type="ECO:0000256" key="5">
    <source>
        <dbReference type="SAM" id="Phobius"/>
    </source>
</evidence>
<keyword evidence="4 5" id="KW-0472">Membrane</keyword>
<accession>A0A0K0D0R5</accession>
<evidence type="ECO:0000256" key="2">
    <source>
        <dbReference type="ARBA" id="ARBA00022692"/>
    </source>
</evidence>
<keyword evidence="6" id="KW-1185">Reference proteome</keyword>
<dbReference type="Gene3D" id="1.20.1740.10">
    <property type="entry name" value="Amino acid/polyamine transporter I"/>
    <property type="match status" value="1"/>
</dbReference>
<sequence>LFKQCYCFDILLNNFNDDISGETQHFNKDFIFKGSKWSISHIVLAVYQGNWAYGGYGILNYGMEDIKIKDFKRTVPRAVLIGLFGSAFVYVLTNAAYFTVLTPKEMLESSAVATTFAQKTVGSLSYAMPALIALLMTVLAMAFCLIGDVYVLVSYLTITAVAATMFSVGALVFIKWKKIPVSANAVKFPIFFPILNLIIIIALLLIPVIVEPIKSAVGFALFILGIGKSFFFSYLYPSQKDCDSLPIFSKKRKKEPLI</sequence>
<keyword evidence="3 5" id="KW-1133">Transmembrane helix</keyword>
<dbReference type="Proteomes" id="UP000035642">
    <property type="component" value="Unassembled WGS sequence"/>
</dbReference>
<feature type="transmembrane region" description="Helical" evidence="5">
    <location>
        <begin position="217"/>
        <end position="236"/>
    </location>
</feature>
<dbReference type="Pfam" id="PF13520">
    <property type="entry name" value="AA_permease_2"/>
    <property type="match status" value="1"/>
</dbReference>